<reference evidence="3" key="2">
    <citation type="submission" date="2021-08" db="EMBL/GenBank/DDBJ databases">
        <authorList>
            <person name="Tani A."/>
            <person name="Ola A."/>
            <person name="Ogura Y."/>
            <person name="Katsura K."/>
            <person name="Hayashi T."/>
        </authorList>
    </citation>
    <scope>NUCLEOTIDE SEQUENCE</scope>
    <source>
        <strain evidence="3">DSM 14458</strain>
    </source>
</reference>
<proteinExistence type="predicted"/>
<feature type="signal peptide" evidence="2">
    <location>
        <begin position="1"/>
        <end position="23"/>
    </location>
</feature>
<gene>
    <name evidence="3" type="ORF">BGCPKDLD_4559</name>
</gene>
<feature type="compositionally biased region" description="Polar residues" evidence="1">
    <location>
        <begin position="71"/>
        <end position="81"/>
    </location>
</feature>
<evidence type="ECO:0000313" key="4">
    <source>
        <dbReference type="Proteomes" id="UP001055093"/>
    </source>
</evidence>
<dbReference type="Proteomes" id="UP001055093">
    <property type="component" value="Unassembled WGS sequence"/>
</dbReference>
<accession>A0ABQ4V2X7</accession>
<reference evidence="3" key="1">
    <citation type="journal article" date="2021" name="Front. Microbiol.">
        <title>Comprehensive Comparative Genomics and Phenotyping of Methylobacterium Species.</title>
        <authorList>
            <person name="Alessa O."/>
            <person name="Ogura Y."/>
            <person name="Fujitani Y."/>
            <person name="Takami H."/>
            <person name="Hayashi T."/>
            <person name="Sahin N."/>
            <person name="Tani A."/>
        </authorList>
    </citation>
    <scope>NUCLEOTIDE SEQUENCE</scope>
    <source>
        <strain evidence="3">DSM 14458</strain>
    </source>
</reference>
<dbReference type="RefSeq" id="WP_137831401.1">
    <property type="nucleotide sequence ID" value="NZ_BPRE01000018.1"/>
</dbReference>
<evidence type="ECO:0000256" key="1">
    <source>
        <dbReference type="SAM" id="MobiDB-lite"/>
    </source>
</evidence>
<keyword evidence="2" id="KW-0732">Signal</keyword>
<keyword evidence="4" id="KW-1185">Reference proteome</keyword>
<sequence>MKPLFRAALALPLALPLATAAHAQAGPAEIKQPAPPRTLGPADGATTVVQPGGVDNGGPGSLGTAAPGVTGATNVTNNPGTAGNAEKPEQPIGNAGSPDTAGGG</sequence>
<organism evidence="3 4">
    <name type="scientific">Methylorubrum suomiense</name>
    <dbReference type="NCBI Taxonomy" id="144191"/>
    <lineage>
        <taxon>Bacteria</taxon>
        <taxon>Pseudomonadati</taxon>
        <taxon>Pseudomonadota</taxon>
        <taxon>Alphaproteobacteria</taxon>
        <taxon>Hyphomicrobiales</taxon>
        <taxon>Methylobacteriaceae</taxon>
        <taxon>Methylorubrum</taxon>
    </lineage>
</organism>
<dbReference type="EMBL" id="BPRE01000018">
    <property type="protein sequence ID" value="GJE77949.1"/>
    <property type="molecule type" value="Genomic_DNA"/>
</dbReference>
<name>A0ABQ4V2X7_9HYPH</name>
<feature type="region of interest" description="Disordered" evidence="1">
    <location>
        <begin position="22"/>
        <end position="104"/>
    </location>
</feature>
<evidence type="ECO:0000313" key="3">
    <source>
        <dbReference type="EMBL" id="GJE77949.1"/>
    </source>
</evidence>
<evidence type="ECO:0000256" key="2">
    <source>
        <dbReference type="SAM" id="SignalP"/>
    </source>
</evidence>
<feature type="chain" id="PRO_5046850269" evidence="2">
    <location>
        <begin position="24"/>
        <end position="104"/>
    </location>
</feature>
<comment type="caution">
    <text evidence="3">The sequence shown here is derived from an EMBL/GenBank/DDBJ whole genome shotgun (WGS) entry which is preliminary data.</text>
</comment>
<protein>
    <submittedName>
        <fullName evidence="3">Uncharacterized protein</fullName>
    </submittedName>
</protein>